<keyword evidence="1" id="KW-1133">Transmembrane helix</keyword>
<feature type="transmembrane region" description="Helical" evidence="1">
    <location>
        <begin position="162"/>
        <end position="184"/>
    </location>
</feature>
<evidence type="ECO:0000256" key="1">
    <source>
        <dbReference type="SAM" id="Phobius"/>
    </source>
</evidence>
<gene>
    <name evidence="2" type="ORF">KAT72_15025</name>
</gene>
<keyword evidence="3" id="KW-1185">Reference proteome</keyword>
<keyword evidence="1" id="KW-0812">Transmembrane</keyword>
<reference evidence="2 3" key="1">
    <citation type="submission" date="2021-04" db="EMBL/GenBank/DDBJ databases">
        <title>Draft Genome of Aeromonas popoffii ID682, isolated from a natural water source in Idaho.</title>
        <authorList>
            <person name="Testerman T."/>
            <person name="Graf J."/>
        </authorList>
    </citation>
    <scope>NUCLEOTIDE SEQUENCE [LARGE SCALE GENOMIC DNA]</scope>
    <source>
        <strain evidence="2 3">ID682</strain>
    </source>
</reference>
<comment type="caution">
    <text evidence="2">The sequence shown here is derived from an EMBL/GenBank/DDBJ whole genome shotgun (WGS) entry which is preliminary data.</text>
</comment>
<dbReference type="Proteomes" id="UP000675653">
    <property type="component" value="Unassembled WGS sequence"/>
</dbReference>
<evidence type="ECO:0000313" key="3">
    <source>
        <dbReference type="Proteomes" id="UP000675653"/>
    </source>
</evidence>
<accession>A0ABS5GT15</accession>
<feature type="transmembrane region" description="Helical" evidence="1">
    <location>
        <begin position="190"/>
        <end position="208"/>
    </location>
</feature>
<sequence length="222" mass="24955">MLTSPFRLDKMLAIAGVSLVVSPTLFDFDGEFKYKSEILSGVLSFTNQVDIVSYLTGTILIVLALYIFRKRELLIDDVPAKNALMSAIENQTLENCANIQFWFQHVYGFAVGINEIENLLKRNDPTQSILDYKKSRGIVTFNKRFMLKEGIELDKEKNIGGWVYGIFSGLGVLVYLVFFIHILAGKDFDSLLYLIITIAFGFIAYMGLDKSAAAHAAERLLT</sequence>
<organism evidence="2 3">
    <name type="scientific">Aeromonas popoffii</name>
    <dbReference type="NCBI Taxonomy" id="70856"/>
    <lineage>
        <taxon>Bacteria</taxon>
        <taxon>Pseudomonadati</taxon>
        <taxon>Pseudomonadota</taxon>
        <taxon>Gammaproteobacteria</taxon>
        <taxon>Aeromonadales</taxon>
        <taxon>Aeromonadaceae</taxon>
        <taxon>Aeromonas</taxon>
    </lineage>
</organism>
<keyword evidence="1" id="KW-0472">Membrane</keyword>
<proteinExistence type="predicted"/>
<dbReference type="EMBL" id="JAGRZL010000043">
    <property type="protein sequence ID" value="MBR7630294.1"/>
    <property type="molecule type" value="Genomic_DNA"/>
</dbReference>
<name>A0ABS5GT15_9GAMM</name>
<protein>
    <submittedName>
        <fullName evidence="2">Uncharacterized protein</fullName>
    </submittedName>
</protein>
<feature type="transmembrane region" description="Helical" evidence="1">
    <location>
        <begin position="51"/>
        <end position="68"/>
    </location>
</feature>
<dbReference type="RefSeq" id="WP_212514066.1">
    <property type="nucleotide sequence ID" value="NZ_CAWQDX010000067.1"/>
</dbReference>
<evidence type="ECO:0000313" key="2">
    <source>
        <dbReference type="EMBL" id="MBR7630294.1"/>
    </source>
</evidence>